<name>A0ABS4USE5_9ACTN</name>
<sequence length="66" mass="7462">MTVGGVDTYYDYEEKQWKSRKLGGGPIHHGPVCPAPRTPDHVVHDPAIHDRRLSARDHDVPQHTLN</sequence>
<comment type="caution">
    <text evidence="2">The sequence shown here is derived from an EMBL/GenBank/DDBJ whole genome shotgun (WGS) entry which is preliminary data.</text>
</comment>
<reference evidence="2 3" key="1">
    <citation type="submission" date="2021-03" db="EMBL/GenBank/DDBJ databases">
        <title>Sequencing the genomes of 1000 actinobacteria strains.</title>
        <authorList>
            <person name="Klenk H.-P."/>
        </authorList>
    </citation>
    <scope>NUCLEOTIDE SEQUENCE [LARGE SCALE GENOMIC DNA]</scope>
    <source>
        <strain evidence="2 3">DSM 18824</strain>
    </source>
</reference>
<dbReference type="Proteomes" id="UP000755585">
    <property type="component" value="Unassembled WGS sequence"/>
</dbReference>
<protein>
    <submittedName>
        <fullName evidence="2">Uncharacterized protein</fullName>
    </submittedName>
</protein>
<gene>
    <name evidence="2" type="ORF">JOF29_005653</name>
</gene>
<evidence type="ECO:0000313" key="3">
    <source>
        <dbReference type="Proteomes" id="UP000755585"/>
    </source>
</evidence>
<dbReference type="RefSeq" id="WP_209697330.1">
    <property type="nucleotide sequence ID" value="NZ_BAAAVU010000031.1"/>
</dbReference>
<proteinExistence type="predicted"/>
<accession>A0ABS4USE5</accession>
<feature type="region of interest" description="Disordered" evidence="1">
    <location>
        <begin position="22"/>
        <end position="66"/>
    </location>
</feature>
<keyword evidence="3" id="KW-1185">Reference proteome</keyword>
<feature type="compositionally biased region" description="Basic and acidic residues" evidence="1">
    <location>
        <begin position="38"/>
        <end position="66"/>
    </location>
</feature>
<evidence type="ECO:0000256" key="1">
    <source>
        <dbReference type="SAM" id="MobiDB-lite"/>
    </source>
</evidence>
<dbReference type="EMBL" id="JAGINT010000002">
    <property type="protein sequence ID" value="MBP2354543.1"/>
    <property type="molecule type" value="Genomic_DNA"/>
</dbReference>
<evidence type="ECO:0000313" key="2">
    <source>
        <dbReference type="EMBL" id="MBP2354543.1"/>
    </source>
</evidence>
<organism evidence="2 3">
    <name type="scientific">Kribbella aluminosa</name>
    <dbReference type="NCBI Taxonomy" id="416017"/>
    <lineage>
        <taxon>Bacteria</taxon>
        <taxon>Bacillati</taxon>
        <taxon>Actinomycetota</taxon>
        <taxon>Actinomycetes</taxon>
        <taxon>Propionibacteriales</taxon>
        <taxon>Kribbellaceae</taxon>
        <taxon>Kribbella</taxon>
    </lineage>
</organism>